<proteinExistence type="predicted"/>
<reference evidence="2" key="1">
    <citation type="submission" date="2022-07" db="EMBL/GenBank/DDBJ databases">
        <title>Genome Sequence of Leucocoprinus birnbaumii.</title>
        <authorList>
            <person name="Buettner E."/>
        </authorList>
    </citation>
    <scope>NUCLEOTIDE SEQUENCE</scope>
    <source>
        <strain evidence="2">VT141</strain>
    </source>
</reference>
<comment type="caution">
    <text evidence="2">The sequence shown here is derived from an EMBL/GenBank/DDBJ whole genome shotgun (WGS) entry which is preliminary data.</text>
</comment>
<dbReference type="Proteomes" id="UP001213000">
    <property type="component" value="Unassembled WGS sequence"/>
</dbReference>
<feature type="region of interest" description="Disordered" evidence="1">
    <location>
        <begin position="51"/>
        <end position="71"/>
    </location>
</feature>
<sequence length="230" mass="24235">MNGIKYGLAFHRSTLNTEKFAAFSSSMKALALFAVSLGSVIHLYATPLPDDGSMRNTGHQDHGYTTSNSVTSRDQIGHGTLNCSELLENTGKFGTAVGVVGVPASTESEWYGLAGEGGEVREEDAATTPGFVYTTGLEEEEVVLYDQGVCSVDREGGAAKAICLSKVVDIGGLSRRGPRRPGEAGGPSSLALKLPLLEAGTGRSACFAGLVSHIEPIREWIQYRAGPQEL</sequence>
<evidence type="ECO:0000256" key="1">
    <source>
        <dbReference type="SAM" id="MobiDB-lite"/>
    </source>
</evidence>
<keyword evidence="3" id="KW-1185">Reference proteome</keyword>
<organism evidence="2 3">
    <name type="scientific">Leucocoprinus birnbaumii</name>
    <dbReference type="NCBI Taxonomy" id="56174"/>
    <lineage>
        <taxon>Eukaryota</taxon>
        <taxon>Fungi</taxon>
        <taxon>Dikarya</taxon>
        <taxon>Basidiomycota</taxon>
        <taxon>Agaricomycotina</taxon>
        <taxon>Agaricomycetes</taxon>
        <taxon>Agaricomycetidae</taxon>
        <taxon>Agaricales</taxon>
        <taxon>Agaricineae</taxon>
        <taxon>Agaricaceae</taxon>
        <taxon>Leucocoprinus</taxon>
    </lineage>
</organism>
<dbReference type="EMBL" id="JANIEX010000695">
    <property type="protein sequence ID" value="KAJ3564084.1"/>
    <property type="molecule type" value="Genomic_DNA"/>
</dbReference>
<protein>
    <submittedName>
        <fullName evidence="2">Uncharacterized protein</fullName>
    </submittedName>
</protein>
<accession>A0AAD5VQR5</accession>
<dbReference type="AlphaFoldDB" id="A0AAD5VQR5"/>
<name>A0AAD5VQR5_9AGAR</name>
<evidence type="ECO:0000313" key="2">
    <source>
        <dbReference type="EMBL" id="KAJ3564084.1"/>
    </source>
</evidence>
<gene>
    <name evidence="2" type="ORF">NP233_g8527</name>
</gene>
<evidence type="ECO:0000313" key="3">
    <source>
        <dbReference type="Proteomes" id="UP001213000"/>
    </source>
</evidence>